<sequence>MAAGARAPGSKPVRGRSIRASSRCMNATTDRRSPPCALVIFGASGDLTARKLLPALARLAGYGALPTEVTLVGVARTPMTDDEFADRCRRSVSGDGPPRWEDLTAAARYVSGDYDDPATYQRLSEVLAECDQRNGTAGNRVYYFATPPRLFGPIAVSLGKAGLSVPAGDSFIRAVIEKPFGWDETSARELYAELSSAFVEDQIFRIDHYLAKETVQNLLALRFANSIFEPIWNRTWVDNVQITVAETLGVGERGGFYETTGAMRDIVQNHVLQVLSLFLMEPPTSFHSEAIRDEKVKLLRAIRPLDEEAEIAANAVRGQYTRGGTREDLMPGYRDEPGVDPLSATETFVAMRLEVQNWRWTGVPVYVRTGKRLPARLTEVAMQFHRPPQLPLFPGTAEGLEPDALIVRVQPDEGLSLRFGAKVPGHAFRVQKASMDFSYESFEEQSPDAYERVILDALIGDPTLFIRADEVARSWRIVDPVMQYWAGGGRPIPLYQAATWGPSEADALIARDGRRWRHSA</sequence>
<dbReference type="PRINTS" id="PR00079">
    <property type="entry name" value="G6PDHDRGNASE"/>
</dbReference>
<evidence type="ECO:0000259" key="9">
    <source>
        <dbReference type="Pfam" id="PF02781"/>
    </source>
</evidence>
<dbReference type="UniPathway" id="UPA00115">
    <property type="reaction ID" value="UER00408"/>
</dbReference>
<keyword evidence="11" id="KW-1185">Reference proteome</keyword>
<dbReference type="GO" id="GO:0005829">
    <property type="term" value="C:cytosol"/>
    <property type="evidence" value="ECO:0007669"/>
    <property type="project" value="TreeGrafter"/>
</dbReference>
<evidence type="ECO:0000256" key="2">
    <source>
        <dbReference type="ARBA" id="ARBA00022526"/>
    </source>
</evidence>
<dbReference type="NCBIfam" id="NF009492">
    <property type="entry name" value="PRK12853.1-3"/>
    <property type="match status" value="1"/>
</dbReference>
<dbReference type="GO" id="GO:0004345">
    <property type="term" value="F:glucose-6-phosphate dehydrogenase activity"/>
    <property type="evidence" value="ECO:0007669"/>
    <property type="project" value="UniProtKB-UniRule"/>
</dbReference>
<dbReference type="NCBIfam" id="TIGR00871">
    <property type="entry name" value="zwf"/>
    <property type="match status" value="1"/>
</dbReference>
<dbReference type="GO" id="GO:0006006">
    <property type="term" value="P:glucose metabolic process"/>
    <property type="evidence" value="ECO:0007669"/>
    <property type="project" value="UniProtKB-KW"/>
</dbReference>
<evidence type="ECO:0000256" key="3">
    <source>
        <dbReference type="ARBA" id="ARBA00022857"/>
    </source>
</evidence>
<dbReference type="SUPFAM" id="SSF55347">
    <property type="entry name" value="Glyceraldehyde-3-phosphate dehydrogenase-like, C-terminal domain"/>
    <property type="match status" value="1"/>
</dbReference>
<evidence type="ECO:0000313" key="11">
    <source>
        <dbReference type="Proteomes" id="UP000198507"/>
    </source>
</evidence>
<dbReference type="InterPro" id="IPR022674">
    <property type="entry name" value="G6P_DH_NAD-bd"/>
</dbReference>
<evidence type="ECO:0000256" key="5">
    <source>
        <dbReference type="ARBA" id="ARBA00023277"/>
    </source>
</evidence>
<dbReference type="AlphaFoldDB" id="A0A1I0BNC2"/>
<feature type="binding site" evidence="6">
    <location>
        <position position="208"/>
    </location>
    <ligand>
        <name>substrate</name>
    </ligand>
</feature>
<evidence type="ECO:0000256" key="1">
    <source>
        <dbReference type="ARBA" id="ARBA00004937"/>
    </source>
</evidence>
<dbReference type="PANTHER" id="PTHR23429:SF0">
    <property type="entry name" value="GLUCOSE-6-PHOSPHATE 1-DEHYDROGENASE"/>
    <property type="match status" value="1"/>
</dbReference>
<feature type="binding site" evidence="6">
    <location>
        <position position="178"/>
    </location>
    <ligand>
        <name>NADP(+)</name>
        <dbReference type="ChEBI" id="CHEBI:58349"/>
    </ligand>
</feature>
<keyword evidence="5 6" id="KW-0119">Carbohydrate metabolism</keyword>
<feature type="binding site" evidence="6">
    <location>
        <position position="76"/>
    </location>
    <ligand>
        <name>NADP(+)</name>
        <dbReference type="ChEBI" id="CHEBI:58349"/>
    </ligand>
</feature>
<feature type="binding site" evidence="6">
    <location>
        <position position="371"/>
    </location>
    <ligand>
        <name>substrate</name>
    </ligand>
</feature>
<feature type="domain" description="Glucose-6-phosphate dehydrogenase NAD-binding" evidence="8">
    <location>
        <begin position="39"/>
        <end position="217"/>
    </location>
</feature>
<dbReference type="Proteomes" id="UP000198507">
    <property type="component" value="Unassembled WGS sequence"/>
</dbReference>
<keyword evidence="3 6" id="KW-0521">NADP</keyword>
<feature type="binding site" evidence="6">
    <location>
        <position position="246"/>
    </location>
    <ligand>
        <name>substrate</name>
    </ligand>
</feature>
<dbReference type="GO" id="GO:0050661">
    <property type="term" value="F:NADP binding"/>
    <property type="evidence" value="ECO:0007669"/>
    <property type="project" value="UniProtKB-UniRule"/>
</dbReference>
<gene>
    <name evidence="6" type="primary">zwf</name>
    <name evidence="10" type="ORF">SAMN04488546_1369</name>
</gene>
<dbReference type="GO" id="GO:0009051">
    <property type="term" value="P:pentose-phosphate shunt, oxidative branch"/>
    <property type="evidence" value="ECO:0007669"/>
    <property type="project" value="TreeGrafter"/>
</dbReference>
<keyword evidence="4 6" id="KW-0560">Oxidoreductase</keyword>
<evidence type="ECO:0000259" key="8">
    <source>
        <dbReference type="Pfam" id="PF00479"/>
    </source>
</evidence>
<dbReference type="PIRSF" id="PIRSF000110">
    <property type="entry name" value="G6PD"/>
    <property type="match status" value="1"/>
</dbReference>
<dbReference type="EMBL" id="FOIE01000002">
    <property type="protein sequence ID" value="SET08190.1"/>
    <property type="molecule type" value="Genomic_DNA"/>
</dbReference>
<evidence type="ECO:0000256" key="6">
    <source>
        <dbReference type="HAMAP-Rule" id="MF_00966"/>
    </source>
</evidence>
<reference evidence="11" key="1">
    <citation type="submission" date="2016-10" db="EMBL/GenBank/DDBJ databases">
        <authorList>
            <person name="Varghese N."/>
            <person name="Submissions S."/>
        </authorList>
    </citation>
    <scope>NUCLEOTIDE SEQUENCE [LARGE SCALE GENOMIC DNA]</scope>
    <source>
        <strain evidence="11">DSM 44209</strain>
    </source>
</reference>
<dbReference type="Gene3D" id="3.40.50.720">
    <property type="entry name" value="NAD(P)-binding Rossmann-like Domain"/>
    <property type="match status" value="1"/>
</dbReference>
<protein>
    <recommendedName>
        <fullName evidence="6">Glucose-6-phosphate 1-dehydrogenase</fullName>
        <shortName evidence="6">G6PD</shortName>
        <ecNumber evidence="6">1.1.1.49</ecNumber>
    </recommendedName>
</protein>
<evidence type="ECO:0000256" key="4">
    <source>
        <dbReference type="ARBA" id="ARBA00023002"/>
    </source>
</evidence>
<comment type="similarity">
    <text evidence="6">Belongs to the glucose-6-phosphate dehydrogenase family.</text>
</comment>
<organism evidence="10 11">
    <name type="scientific">Geodermatophilus poikilotrophus</name>
    <dbReference type="NCBI Taxonomy" id="1333667"/>
    <lineage>
        <taxon>Bacteria</taxon>
        <taxon>Bacillati</taxon>
        <taxon>Actinomycetota</taxon>
        <taxon>Actinomycetes</taxon>
        <taxon>Geodermatophilales</taxon>
        <taxon>Geodermatophilaceae</taxon>
        <taxon>Geodermatophilus</taxon>
    </lineage>
</organism>
<accession>A0A1I0BNC2</accession>
<dbReference type="InterPro" id="IPR001282">
    <property type="entry name" value="G6P_DH"/>
</dbReference>
<dbReference type="SUPFAM" id="SSF51735">
    <property type="entry name" value="NAD(P)-binding Rossmann-fold domains"/>
    <property type="match status" value="1"/>
</dbReference>
<feature type="domain" description="Glucose-6-phosphate dehydrogenase C-terminal" evidence="9">
    <location>
        <begin position="219"/>
        <end position="517"/>
    </location>
</feature>
<dbReference type="InterPro" id="IPR022675">
    <property type="entry name" value="G6P_DH_C"/>
</dbReference>
<dbReference type="PANTHER" id="PTHR23429">
    <property type="entry name" value="GLUCOSE-6-PHOSPHATE 1-DEHYDROGENASE G6PD"/>
    <property type="match status" value="1"/>
</dbReference>
<feature type="binding site" evidence="6">
    <location>
        <position position="265"/>
    </location>
    <ligand>
        <name>substrate</name>
    </ligand>
</feature>
<proteinExistence type="inferred from homology"/>
<dbReference type="EC" id="1.1.1.49" evidence="6"/>
<evidence type="ECO:0000313" key="10">
    <source>
        <dbReference type="EMBL" id="SET08190.1"/>
    </source>
</evidence>
<comment type="catalytic activity">
    <reaction evidence="6">
        <text>D-glucose 6-phosphate + NADP(+) = 6-phospho-D-glucono-1,5-lactone + NADPH + H(+)</text>
        <dbReference type="Rhea" id="RHEA:15841"/>
        <dbReference type="ChEBI" id="CHEBI:15378"/>
        <dbReference type="ChEBI" id="CHEBI:57783"/>
        <dbReference type="ChEBI" id="CHEBI:57955"/>
        <dbReference type="ChEBI" id="CHEBI:58349"/>
        <dbReference type="ChEBI" id="CHEBI:61548"/>
        <dbReference type="EC" id="1.1.1.49"/>
    </reaction>
</comment>
<feature type="region of interest" description="Disordered" evidence="7">
    <location>
        <begin position="1"/>
        <end position="27"/>
    </location>
</feature>
<feature type="binding site" evidence="6">
    <location>
        <position position="212"/>
    </location>
    <ligand>
        <name>substrate</name>
    </ligand>
</feature>
<comment type="caution">
    <text evidence="6">Lacks conserved residue(s) required for the propagation of feature annotation.</text>
</comment>
<dbReference type="InterPro" id="IPR036291">
    <property type="entry name" value="NAD(P)-bd_dom_sf"/>
</dbReference>
<dbReference type="Gene3D" id="3.30.360.10">
    <property type="entry name" value="Dihydrodipicolinate Reductase, domain 2"/>
    <property type="match status" value="1"/>
</dbReference>
<dbReference type="HAMAP" id="MF_00966">
    <property type="entry name" value="G6PD"/>
    <property type="match status" value="1"/>
</dbReference>
<dbReference type="Pfam" id="PF02781">
    <property type="entry name" value="G6PD_C"/>
    <property type="match status" value="1"/>
</dbReference>
<name>A0A1I0BNC2_9ACTN</name>
<keyword evidence="2 6" id="KW-0313">Glucose metabolism</keyword>
<feature type="active site" description="Proton acceptor" evidence="6">
    <location>
        <position position="270"/>
    </location>
</feature>
<evidence type="ECO:0000256" key="7">
    <source>
        <dbReference type="SAM" id="MobiDB-lite"/>
    </source>
</evidence>
<comment type="pathway">
    <text evidence="1 6">Carbohydrate degradation; pentose phosphate pathway; D-ribulose 5-phosphate from D-glucose 6-phosphate (oxidative stage): step 1/3.</text>
</comment>
<comment type="function">
    <text evidence="6">Catalyzes the oxidation of glucose 6-phosphate to 6-phosphogluconolactone.</text>
</comment>
<dbReference type="Pfam" id="PF00479">
    <property type="entry name" value="G6PD_N"/>
    <property type="match status" value="1"/>
</dbReference>